<name>A0A6C0K552_9ZZZZ</name>
<dbReference type="EMBL" id="MN740815">
    <property type="protein sequence ID" value="QHU13195.1"/>
    <property type="molecule type" value="Genomic_DNA"/>
</dbReference>
<accession>A0A6C0K552</accession>
<feature type="region of interest" description="Disordered" evidence="1">
    <location>
        <begin position="173"/>
        <end position="196"/>
    </location>
</feature>
<organism evidence="2">
    <name type="scientific">viral metagenome</name>
    <dbReference type="NCBI Taxonomy" id="1070528"/>
    <lineage>
        <taxon>unclassified sequences</taxon>
        <taxon>metagenomes</taxon>
        <taxon>organismal metagenomes</taxon>
    </lineage>
</organism>
<evidence type="ECO:0000256" key="1">
    <source>
        <dbReference type="SAM" id="MobiDB-lite"/>
    </source>
</evidence>
<proteinExistence type="predicted"/>
<reference evidence="2" key="1">
    <citation type="journal article" date="2020" name="Nature">
        <title>Giant virus diversity and host interactions through global metagenomics.</title>
        <authorList>
            <person name="Schulz F."/>
            <person name="Roux S."/>
            <person name="Paez-Espino D."/>
            <person name="Jungbluth S."/>
            <person name="Walsh D.A."/>
            <person name="Denef V.J."/>
            <person name="McMahon K.D."/>
            <person name="Konstantinidis K.T."/>
            <person name="Eloe-Fadrosh E.A."/>
            <person name="Kyrpides N.C."/>
            <person name="Woyke T."/>
        </authorList>
    </citation>
    <scope>NUCLEOTIDE SEQUENCE</scope>
    <source>
        <strain evidence="2">GVMAG-S-1101178-127</strain>
    </source>
</reference>
<protein>
    <submittedName>
        <fullName evidence="2">Uncharacterized protein</fullName>
    </submittedName>
</protein>
<evidence type="ECO:0000313" key="2">
    <source>
        <dbReference type="EMBL" id="QHU13195.1"/>
    </source>
</evidence>
<sequence>MPRFEDAIETVGSWILHAVVNVYYAVEVCVYGRNPTYETMAWSLYDKNGYKISVPDYHELDITRGETQFLLHDVRKTLGFHQVHKIAVHWVDGIHWRSPYKLAELFIAPPPPWLYIGFGESAAALTDCTEELNCLIAYDNHVTPEVLTTIMPSSEGKTWYYINPKTFETQEFPADGIVIDDPPASEDEPEPSTKDD</sequence>
<dbReference type="AlphaFoldDB" id="A0A6C0K552"/>